<gene>
    <name evidence="2" type="ORF">EMELA_v1c08300</name>
</gene>
<keyword evidence="1" id="KW-0812">Transmembrane</keyword>
<organism evidence="2 3">
    <name type="scientific">Mesoplasma melaleucae</name>
    <dbReference type="NCBI Taxonomy" id="81459"/>
    <lineage>
        <taxon>Bacteria</taxon>
        <taxon>Bacillati</taxon>
        <taxon>Mycoplasmatota</taxon>
        <taxon>Mollicutes</taxon>
        <taxon>Entomoplasmatales</taxon>
        <taxon>Entomoplasmataceae</taxon>
        <taxon>Mesoplasma</taxon>
    </lineage>
</organism>
<dbReference type="OrthoDB" id="391793at2"/>
<dbReference type="KEGG" id="eml:EMELA_v1c08300"/>
<dbReference type="Proteomes" id="UP000231896">
    <property type="component" value="Chromosome"/>
</dbReference>
<evidence type="ECO:0000256" key="1">
    <source>
        <dbReference type="SAM" id="Phobius"/>
    </source>
</evidence>
<dbReference type="AlphaFoldDB" id="A0A2K8NXP1"/>
<dbReference type="EMBL" id="CP024964">
    <property type="protein sequence ID" value="ATZ18316.1"/>
    <property type="molecule type" value="Genomic_DNA"/>
</dbReference>
<keyword evidence="1" id="KW-1133">Transmembrane helix</keyword>
<feature type="transmembrane region" description="Helical" evidence="1">
    <location>
        <begin position="52"/>
        <end position="77"/>
    </location>
</feature>
<protein>
    <submittedName>
        <fullName evidence="2">Uncharacterized protein</fullName>
    </submittedName>
</protein>
<accession>A0A2K8NXP1</accession>
<reference evidence="2 3" key="1">
    <citation type="submission" date="2017-11" db="EMBL/GenBank/DDBJ databases">
        <title>Genome sequence of Entomoplasma melaleucae M1 (ATCC 49191).</title>
        <authorList>
            <person name="Lo W.-S."/>
            <person name="Gasparich G.E."/>
            <person name="Kuo C.-H."/>
        </authorList>
    </citation>
    <scope>NUCLEOTIDE SEQUENCE [LARGE SCALE GENOMIC DNA]</scope>
    <source>
        <strain evidence="2 3">M1</strain>
    </source>
</reference>
<dbReference type="STRING" id="1408435.GCA_000685885_01380"/>
<sequence length="94" mass="10357">MNIIKRALSTIINGFLNGFTVGILPLVLWILGLPLVGQMIFKTPQADGKGAALLYGLIYVLLCISFVGIIFIIVWCLMGKKPLALQITNWLLKK</sequence>
<feature type="transmembrane region" description="Helical" evidence="1">
    <location>
        <begin position="12"/>
        <end position="32"/>
    </location>
</feature>
<evidence type="ECO:0000313" key="2">
    <source>
        <dbReference type="EMBL" id="ATZ18316.1"/>
    </source>
</evidence>
<name>A0A2K8NXP1_9MOLU</name>
<dbReference type="RefSeq" id="WP_028124558.1">
    <property type="nucleotide sequence ID" value="NZ_CP024964.1"/>
</dbReference>
<keyword evidence="3" id="KW-1185">Reference proteome</keyword>
<proteinExistence type="predicted"/>
<keyword evidence="1" id="KW-0472">Membrane</keyword>
<evidence type="ECO:0000313" key="3">
    <source>
        <dbReference type="Proteomes" id="UP000231896"/>
    </source>
</evidence>